<evidence type="ECO:0000313" key="5">
    <source>
        <dbReference type="EMBL" id="KHJ33639.1"/>
    </source>
</evidence>
<dbReference type="Proteomes" id="UP000030854">
    <property type="component" value="Unassembled WGS sequence"/>
</dbReference>
<dbReference type="InterPro" id="IPR004352">
    <property type="entry name" value="GH114_TIM-barrel"/>
</dbReference>
<dbReference type="STRING" id="52586.A0A0B1PAE2"/>
<dbReference type="InterPro" id="IPR013785">
    <property type="entry name" value="Aldolase_TIM"/>
</dbReference>
<organism evidence="5 6">
    <name type="scientific">Uncinula necator</name>
    <name type="common">Grape powdery mildew</name>
    <dbReference type="NCBI Taxonomy" id="52586"/>
    <lineage>
        <taxon>Eukaryota</taxon>
        <taxon>Fungi</taxon>
        <taxon>Dikarya</taxon>
        <taxon>Ascomycota</taxon>
        <taxon>Pezizomycotina</taxon>
        <taxon>Leotiomycetes</taxon>
        <taxon>Erysiphales</taxon>
        <taxon>Erysiphaceae</taxon>
        <taxon>Erysiphe</taxon>
    </lineage>
</organism>
<gene>
    <name evidence="5" type="ORF">EV44_g1238</name>
</gene>
<dbReference type="PANTHER" id="PTHR35273">
    <property type="entry name" value="ALPHA-1,4 POLYGALACTOSAMINIDASE, PUTATIVE (AFU_ORTHOLOGUE AFUA_3G07890)-RELATED"/>
    <property type="match status" value="1"/>
</dbReference>
<accession>A0A0B1PAE2</accession>
<evidence type="ECO:0000256" key="1">
    <source>
        <dbReference type="ARBA" id="ARBA00001255"/>
    </source>
</evidence>
<feature type="domain" description="Glycoside-hydrolase family GH114 TIM-barrel" evidence="4">
    <location>
        <begin position="87"/>
        <end position="313"/>
    </location>
</feature>
<dbReference type="EC" id="3.2.1.22" evidence="2"/>
<dbReference type="Pfam" id="PF03537">
    <property type="entry name" value="Glyco_hydro_114"/>
    <property type="match status" value="1"/>
</dbReference>
<keyword evidence="3" id="KW-0472">Membrane</keyword>
<dbReference type="GO" id="GO:0004557">
    <property type="term" value="F:alpha-galactosidase activity"/>
    <property type="evidence" value="ECO:0007669"/>
    <property type="project" value="UniProtKB-EC"/>
</dbReference>
<dbReference type="HOGENOM" id="CLU_051214_1_1_1"/>
<evidence type="ECO:0000256" key="3">
    <source>
        <dbReference type="SAM" id="Phobius"/>
    </source>
</evidence>
<comment type="catalytic activity">
    <reaction evidence="1">
        <text>Hydrolysis of terminal, non-reducing alpha-D-galactose residues in alpha-D-galactosides, including galactose oligosaccharides, galactomannans and galactolipids.</text>
        <dbReference type="EC" id="3.2.1.22"/>
    </reaction>
</comment>
<comment type="caution">
    <text evidence="5">The sequence shown here is derived from an EMBL/GenBank/DDBJ whole genome shotgun (WGS) entry which is preliminary data.</text>
</comment>
<keyword evidence="3" id="KW-0812">Transmembrane</keyword>
<sequence>MSVLGSIRIYLKKLRGPVLCRMWKVPWYRISQILNQRNKKFWCFLIALSLGTLIVFGIGLGALLAQRENLRSSLSNGIFWRPTVGTRWQIVLNSTLTNQSFDAPVYDIDLFLNNARIISSLHANNRKVICYFSAGSYEPFRPDSDRFHTRDKGLQLDGWPDEFWLNTNSRNVRKIMKNRLRRAARIGCDGVDPDNIDAFDNLNGLGLTTNHAIDYLRFLATEAHRLGLAIGLKNAGAIVTDVLDIMEWELNEQCLQFGECGKFQPFVDVGKPVFHIEYPEIIPNFSMASSDYCRDSRAQGFSTILKNIQLDDWALNC</sequence>
<proteinExistence type="predicted"/>
<keyword evidence="6" id="KW-1185">Reference proteome</keyword>
<evidence type="ECO:0000256" key="2">
    <source>
        <dbReference type="ARBA" id="ARBA00012755"/>
    </source>
</evidence>
<feature type="transmembrane region" description="Helical" evidence="3">
    <location>
        <begin position="41"/>
        <end position="65"/>
    </location>
</feature>
<dbReference type="PANTHER" id="PTHR35273:SF2">
    <property type="entry name" value="ALPHA-GALACTOSIDASE"/>
    <property type="match status" value="1"/>
</dbReference>
<evidence type="ECO:0000313" key="6">
    <source>
        <dbReference type="Proteomes" id="UP000030854"/>
    </source>
</evidence>
<dbReference type="AlphaFoldDB" id="A0A0B1PAE2"/>
<dbReference type="InterPro" id="IPR017853">
    <property type="entry name" value="GH"/>
</dbReference>
<dbReference type="SUPFAM" id="SSF51445">
    <property type="entry name" value="(Trans)glycosidases"/>
    <property type="match status" value="1"/>
</dbReference>
<protein>
    <recommendedName>
        <fullName evidence="2">alpha-galactosidase</fullName>
        <ecNumber evidence="2">3.2.1.22</ecNumber>
    </recommendedName>
</protein>
<reference evidence="5 6" key="1">
    <citation type="journal article" date="2014" name="BMC Genomics">
        <title>Adaptive genomic structural variation in the grape powdery mildew pathogen, Erysiphe necator.</title>
        <authorList>
            <person name="Jones L."/>
            <person name="Riaz S."/>
            <person name="Morales-Cruz A."/>
            <person name="Amrine K.C."/>
            <person name="McGuire B."/>
            <person name="Gubler W.D."/>
            <person name="Walker M.A."/>
            <person name="Cantu D."/>
        </authorList>
    </citation>
    <scope>NUCLEOTIDE SEQUENCE [LARGE SCALE GENOMIC DNA]</scope>
    <source>
        <strain evidence="6">c</strain>
    </source>
</reference>
<dbReference type="OMA" id="MERRFDM"/>
<keyword evidence="3" id="KW-1133">Transmembrane helix</keyword>
<dbReference type="Gene3D" id="3.20.20.70">
    <property type="entry name" value="Aldolase class I"/>
    <property type="match status" value="1"/>
</dbReference>
<dbReference type="EMBL" id="JNVN01001307">
    <property type="protein sequence ID" value="KHJ33639.1"/>
    <property type="molecule type" value="Genomic_DNA"/>
</dbReference>
<evidence type="ECO:0000259" key="4">
    <source>
        <dbReference type="Pfam" id="PF03537"/>
    </source>
</evidence>
<name>A0A0B1PAE2_UNCNE</name>